<proteinExistence type="predicted"/>
<evidence type="ECO:0000313" key="2">
    <source>
        <dbReference type="EMBL" id="SOD22388.1"/>
    </source>
</evidence>
<evidence type="ECO:0000256" key="1">
    <source>
        <dbReference type="SAM" id="Phobius"/>
    </source>
</evidence>
<sequence length="119" mass="13439">MENKDVIVESQILSINQNVSEIKVDIRALRGKVDNYIKLFVTIIVIVLISSFLVYQGTNYNIRNIPLNTAHVPVNKTETKSEINLIQSELDVLKEDVTSIKSNIELIKASIENISQDNL</sequence>
<evidence type="ECO:0000313" key="3">
    <source>
        <dbReference type="Proteomes" id="UP000219335"/>
    </source>
</evidence>
<keyword evidence="1" id="KW-1133">Transmembrane helix</keyword>
<name>A0A286AKG7_9PROT</name>
<keyword evidence="1" id="KW-0812">Transmembrane</keyword>
<dbReference type="AlphaFoldDB" id="A0A286AKG7"/>
<feature type="transmembrane region" description="Helical" evidence="1">
    <location>
        <begin position="36"/>
        <end position="55"/>
    </location>
</feature>
<keyword evidence="1" id="KW-0472">Membrane</keyword>
<dbReference type="RefSeq" id="WP_097107427.1">
    <property type="nucleotide sequence ID" value="NZ_OCMU01000003.1"/>
</dbReference>
<dbReference type="Proteomes" id="UP000219335">
    <property type="component" value="Unassembled WGS sequence"/>
</dbReference>
<protein>
    <submittedName>
        <fullName evidence="2">Uncharacterized protein</fullName>
    </submittedName>
</protein>
<reference evidence="2 3" key="1">
    <citation type="submission" date="2017-09" db="EMBL/GenBank/DDBJ databases">
        <authorList>
            <person name="Ehlers B."/>
            <person name="Leendertz F.H."/>
        </authorList>
    </citation>
    <scope>NUCLEOTIDE SEQUENCE [LARGE SCALE GENOMIC DNA]</scope>
    <source>
        <strain evidence="2 3">Nm42</strain>
    </source>
</reference>
<gene>
    <name evidence="2" type="ORF">SAMN06297164_3459</name>
</gene>
<accession>A0A286AKG7</accession>
<dbReference type="EMBL" id="OCMU01000003">
    <property type="protein sequence ID" value="SOD22388.1"/>
    <property type="molecule type" value="Genomic_DNA"/>
</dbReference>
<organism evidence="2 3">
    <name type="scientific">Nitrosomonas ureae</name>
    <dbReference type="NCBI Taxonomy" id="44577"/>
    <lineage>
        <taxon>Bacteria</taxon>
        <taxon>Pseudomonadati</taxon>
        <taxon>Pseudomonadota</taxon>
        <taxon>Betaproteobacteria</taxon>
        <taxon>Nitrosomonadales</taxon>
        <taxon>Nitrosomonadaceae</taxon>
        <taxon>Nitrosomonas</taxon>
    </lineage>
</organism>